<keyword evidence="3" id="KW-1185">Reference proteome</keyword>
<gene>
    <name evidence="2" type="ORF">GS18_0205735</name>
</gene>
<dbReference type="STRING" id="246786.GS18_0205735"/>
<reference evidence="2 3" key="1">
    <citation type="journal article" date="2005" name="Int. J. Syst. Evol. Microbiol.">
        <title>Bacillus cibi sp. nov., isolated from jeotgal, a traditional Korean fermented seafood.</title>
        <authorList>
            <person name="Yoon J.H."/>
            <person name="Lee C.H."/>
            <person name="Oh T.K."/>
        </authorList>
    </citation>
    <scope>NUCLEOTIDE SEQUENCE [LARGE SCALE GENOMIC DNA]</scope>
    <source>
        <strain evidence="2 3">DSM 16189</strain>
    </source>
</reference>
<organism evidence="2 3">
    <name type="scientific">Metabacillus indicus</name>
    <name type="common">Bacillus indicus</name>
    <dbReference type="NCBI Taxonomy" id="246786"/>
    <lineage>
        <taxon>Bacteria</taxon>
        <taxon>Bacillati</taxon>
        <taxon>Bacillota</taxon>
        <taxon>Bacilli</taxon>
        <taxon>Bacillales</taxon>
        <taxon>Bacillaceae</taxon>
        <taxon>Metabacillus</taxon>
    </lineage>
</organism>
<feature type="region of interest" description="Disordered" evidence="1">
    <location>
        <begin position="157"/>
        <end position="179"/>
    </location>
</feature>
<evidence type="ECO:0008006" key="4">
    <source>
        <dbReference type="Google" id="ProtNLM"/>
    </source>
</evidence>
<sequence length="179" mass="20231">MAKATKTIVRQELSDEEKRSRDLREIEDALITHKEVIKDTLEILHHMQDKGILSLMNGLFGQGDKVLDILVKTADNKETANTIKNLLLMTGVLGMINVKQLEPFLMKVNSGIARVAENKETNEKTGYFDLAKSLKDPEVNRAVTLLITFLKGMGEETQHVEKGTRSKEDQARFKDHTLE</sequence>
<accession>A0A084H4A2</accession>
<comment type="caution">
    <text evidence="2">The sequence shown here is derived from an EMBL/GenBank/DDBJ whole genome shotgun (WGS) entry which is preliminary data.</text>
</comment>
<dbReference type="EMBL" id="JNVC02000001">
    <property type="protein sequence ID" value="KEZ54414.1"/>
    <property type="molecule type" value="Genomic_DNA"/>
</dbReference>
<dbReference type="PANTHER" id="PTHR38433:SF1">
    <property type="entry name" value="DUF1641 DOMAIN-CONTAINING PROTEIN"/>
    <property type="match status" value="1"/>
</dbReference>
<protein>
    <recommendedName>
        <fullName evidence="4">DUF1641 domain-containing protein</fullName>
    </recommendedName>
</protein>
<dbReference type="InterPro" id="IPR012440">
    <property type="entry name" value="DUF1641"/>
</dbReference>
<dbReference type="Proteomes" id="UP000028549">
    <property type="component" value="Unassembled WGS sequence"/>
</dbReference>
<name>A0A084H4A2_METID</name>
<proteinExistence type="predicted"/>
<dbReference type="PANTHER" id="PTHR38433">
    <property type="match status" value="1"/>
</dbReference>
<dbReference type="Pfam" id="PF07849">
    <property type="entry name" value="DUF1641"/>
    <property type="match status" value="1"/>
</dbReference>
<evidence type="ECO:0000256" key="1">
    <source>
        <dbReference type="SAM" id="MobiDB-lite"/>
    </source>
</evidence>
<evidence type="ECO:0000313" key="2">
    <source>
        <dbReference type="EMBL" id="KEZ54414.1"/>
    </source>
</evidence>
<dbReference type="RefSeq" id="WP_029280994.1">
    <property type="nucleotide sequence ID" value="NZ_CP176757.1"/>
</dbReference>
<evidence type="ECO:0000313" key="3">
    <source>
        <dbReference type="Proteomes" id="UP000028549"/>
    </source>
</evidence>
<dbReference type="AlphaFoldDB" id="A0A084H4A2"/>
<dbReference type="OrthoDB" id="147801at2"/>